<dbReference type="Pfam" id="PF03055">
    <property type="entry name" value="RPE65"/>
    <property type="match status" value="1"/>
</dbReference>
<dbReference type="PANTHER" id="PTHR10543">
    <property type="entry name" value="BETA-CAROTENE DIOXYGENASE"/>
    <property type="match status" value="1"/>
</dbReference>
<evidence type="ECO:0000256" key="3">
    <source>
        <dbReference type="ARBA" id="ARBA00023002"/>
    </source>
</evidence>
<sequence>MMVQGFDDWPNEAGFRGLTEVRGPMELIVKGHIPTYAAGTLYRTGPGEYDLEDTPKGTFRTTHWFDGFGHTHKFDMIPDTDDTRRPMRVQYSSRRQSQELVEVIKKSGHRQQNISFGQRRDPCVGLFGKMMAVWRNPSVKRTANPDNISVTVQANVPGLSPCSGSVAQAEAGHPTDLKNVWLTTDSNSLKMFDQHTLEPIGHATQEKLHPLLKGPLSCAHAQRDPNTGSLFNYNLEMGRYATYRVFRVNASDGTTDILATICEADVMPAYIHSFFLSPSFVILCVPSSHIGMMGLKVVWERNLVDAIEPFDQSKLCKWFVIDRIGGRGVVAAFESDAGFFFHSINSFEERDEETGDLNIFCDVIQYKTLDVIRSFEMDILLQRNNETKRYWGDEARNRNLHARLIRYKLRVPGQSLGSQEASKAPAVGLLEKGLEIKTPHVGELPTINPRFATRKYRYVYSLPNRGYSTLLDSLAKTDLETRETLFWDNPRGHTPGEAIFIPRPSSADDGESQLDEDDGVLLSVVLDGFGKTSYLLCLDAKTMTELGRAECEWAVALGFHGLHTSAIVPS</sequence>
<comment type="similarity">
    <text evidence="1">Belongs to the carotenoid oxygenase family.</text>
</comment>
<accession>A0AAN9UYV4</accession>
<feature type="binding site" evidence="5">
    <location>
        <position position="342"/>
    </location>
    <ligand>
        <name>Fe cation</name>
        <dbReference type="ChEBI" id="CHEBI:24875"/>
        <note>catalytic</note>
    </ligand>
</feature>
<feature type="binding site" evidence="5">
    <location>
        <position position="560"/>
    </location>
    <ligand>
        <name>Fe cation</name>
        <dbReference type="ChEBI" id="CHEBI:24875"/>
        <note>catalytic</note>
    </ligand>
</feature>
<organism evidence="6 7">
    <name type="scientific">Diatrype stigma</name>
    <dbReference type="NCBI Taxonomy" id="117547"/>
    <lineage>
        <taxon>Eukaryota</taxon>
        <taxon>Fungi</taxon>
        <taxon>Dikarya</taxon>
        <taxon>Ascomycota</taxon>
        <taxon>Pezizomycotina</taxon>
        <taxon>Sordariomycetes</taxon>
        <taxon>Xylariomycetidae</taxon>
        <taxon>Xylariales</taxon>
        <taxon>Diatrypaceae</taxon>
        <taxon>Diatrype</taxon>
    </lineage>
</organism>
<keyword evidence="4 5" id="KW-0408">Iron</keyword>
<feature type="binding site" evidence="5">
    <location>
        <position position="220"/>
    </location>
    <ligand>
        <name>Fe cation</name>
        <dbReference type="ChEBI" id="CHEBI:24875"/>
        <note>catalytic</note>
    </ligand>
</feature>
<dbReference type="EMBL" id="JAKJXP020000017">
    <property type="protein sequence ID" value="KAK7754795.1"/>
    <property type="molecule type" value="Genomic_DNA"/>
</dbReference>
<comment type="caution">
    <text evidence="6">The sequence shown here is derived from an EMBL/GenBank/DDBJ whole genome shotgun (WGS) entry which is preliminary data.</text>
</comment>
<feature type="binding site" evidence="5">
    <location>
        <position position="272"/>
    </location>
    <ligand>
        <name>Fe cation</name>
        <dbReference type="ChEBI" id="CHEBI:24875"/>
        <note>catalytic</note>
    </ligand>
</feature>
<proteinExistence type="inferred from homology"/>
<keyword evidence="7" id="KW-1185">Reference proteome</keyword>
<gene>
    <name evidence="6" type="ORF">SLS62_003109</name>
</gene>
<evidence type="ECO:0000313" key="7">
    <source>
        <dbReference type="Proteomes" id="UP001320420"/>
    </source>
</evidence>
<evidence type="ECO:0000256" key="5">
    <source>
        <dbReference type="PIRSR" id="PIRSR604294-1"/>
    </source>
</evidence>
<keyword evidence="2 5" id="KW-0479">Metal-binding</keyword>
<protein>
    <submittedName>
        <fullName evidence="6">Uncharacterized protein</fullName>
    </submittedName>
</protein>
<dbReference type="Proteomes" id="UP001320420">
    <property type="component" value="Unassembled WGS sequence"/>
</dbReference>
<comment type="cofactor">
    <cofactor evidence="5">
        <name>Fe(2+)</name>
        <dbReference type="ChEBI" id="CHEBI:29033"/>
    </cofactor>
    <text evidence="5">Binds 1 Fe(2+) ion per subunit.</text>
</comment>
<dbReference type="InterPro" id="IPR004294">
    <property type="entry name" value="Carotenoid_Oase"/>
</dbReference>
<evidence type="ECO:0000256" key="1">
    <source>
        <dbReference type="ARBA" id="ARBA00006787"/>
    </source>
</evidence>
<keyword evidence="3" id="KW-0560">Oxidoreductase</keyword>
<evidence type="ECO:0000313" key="6">
    <source>
        <dbReference type="EMBL" id="KAK7754795.1"/>
    </source>
</evidence>
<name>A0AAN9UYV4_9PEZI</name>
<dbReference type="GO" id="GO:0046872">
    <property type="term" value="F:metal ion binding"/>
    <property type="evidence" value="ECO:0007669"/>
    <property type="project" value="UniProtKB-KW"/>
</dbReference>
<dbReference type="AlphaFoldDB" id="A0AAN9UYV4"/>
<dbReference type="PANTHER" id="PTHR10543:SF24">
    <property type="entry name" value="CAROTENOID ISOMEROOXYGENASE"/>
    <property type="match status" value="1"/>
</dbReference>
<reference evidence="6 7" key="1">
    <citation type="submission" date="2024-02" db="EMBL/GenBank/DDBJ databases">
        <title>De novo assembly and annotation of 12 fungi associated with fruit tree decline syndrome in Ontario, Canada.</title>
        <authorList>
            <person name="Sulman M."/>
            <person name="Ellouze W."/>
            <person name="Ilyukhin E."/>
        </authorList>
    </citation>
    <scope>NUCLEOTIDE SEQUENCE [LARGE SCALE GENOMIC DNA]</scope>
    <source>
        <strain evidence="6 7">M11/M66-122</strain>
    </source>
</reference>
<evidence type="ECO:0000256" key="2">
    <source>
        <dbReference type="ARBA" id="ARBA00022723"/>
    </source>
</evidence>
<dbReference type="GO" id="GO:0010436">
    <property type="term" value="F:carotenoid dioxygenase activity"/>
    <property type="evidence" value="ECO:0007669"/>
    <property type="project" value="TreeGrafter"/>
</dbReference>
<evidence type="ECO:0000256" key="4">
    <source>
        <dbReference type="ARBA" id="ARBA00023004"/>
    </source>
</evidence>
<dbReference type="GO" id="GO:0016121">
    <property type="term" value="P:carotene catabolic process"/>
    <property type="evidence" value="ECO:0007669"/>
    <property type="project" value="TreeGrafter"/>
</dbReference>